<dbReference type="STRING" id="1817772.A2527_12420"/>
<dbReference type="AlphaFoldDB" id="A0A1F6GDF4"/>
<gene>
    <name evidence="1" type="ORF">A2527_12420</name>
</gene>
<evidence type="ECO:0000313" key="2">
    <source>
        <dbReference type="Proteomes" id="UP000178449"/>
    </source>
</evidence>
<evidence type="ECO:0000313" key="1">
    <source>
        <dbReference type="EMBL" id="OGG96112.1"/>
    </source>
</evidence>
<name>A0A1F6GDF4_9PROT</name>
<dbReference type="EMBL" id="MFNE01000019">
    <property type="protein sequence ID" value="OGG96112.1"/>
    <property type="molecule type" value="Genomic_DNA"/>
</dbReference>
<proteinExistence type="predicted"/>
<dbReference type="Proteomes" id="UP000178449">
    <property type="component" value="Unassembled WGS sequence"/>
</dbReference>
<accession>A0A1F6GDF4</accession>
<comment type="caution">
    <text evidence="1">The sequence shown here is derived from an EMBL/GenBank/DDBJ whole genome shotgun (WGS) entry which is preliminary data.</text>
</comment>
<protein>
    <recommendedName>
        <fullName evidence="3">Antitoxin</fullName>
    </recommendedName>
</protein>
<reference evidence="1 2" key="1">
    <citation type="journal article" date="2016" name="Nat. Commun.">
        <title>Thousands of microbial genomes shed light on interconnected biogeochemical processes in an aquifer system.</title>
        <authorList>
            <person name="Anantharaman K."/>
            <person name="Brown C.T."/>
            <person name="Hug L.A."/>
            <person name="Sharon I."/>
            <person name="Castelle C.J."/>
            <person name="Probst A.J."/>
            <person name="Thomas B.C."/>
            <person name="Singh A."/>
            <person name="Wilkins M.J."/>
            <person name="Karaoz U."/>
            <person name="Brodie E.L."/>
            <person name="Williams K.H."/>
            <person name="Hubbard S.S."/>
            <person name="Banfield J.F."/>
        </authorList>
    </citation>
    <scope>NUCLEOTIDE SEQUENCE [LARGE SCALE GENOMIC DNA]</scope>
</reference>
<organism evidence="1 2">
    <name type="scientific">Candidatus Lambdaproteobacteria bacterium RIFOXYD2_FULL_50_16</name>
    <dbReference type="NCBI Taxonomy" id="1817772"/>
    <lineage>
        <taxon>Bacteria</taxon>
        <taxon>Pseudomonadati</taxon>
        <taxon>Pseudomonadota</taxon>
        <taxon>Candidatus Lambdaproteobacteria</taxon>
    </lineage>
</organism>
<sequence length="91" mass="10163">MKDRPKPLDDLEAAWMEDISADRTEASPKALGRLKGRMIVDQSLKKAHPLSIRVPDSDLEAIQLKAAKAGIPYQTLIKSILHRFATDQLEV</sequence>
<evidence type="ECO:0008006" key="3">
    <source>
        <dbReference type="Google" id="ProtNLM"/>
    </source>
</evidence>